<organism evidence="1 2">
    <name type="scientific">Nesidiocoris tenuis</name>
    <dbReference type="NCBI Taxonomy" id="355587"/>
    <lineage>
        <taxon>Eukaryota</taxon>
        <taxon>Metazoa</taxon>
        <taxon>Ecdysozoa</taxon>
        <taxon>Arthropoda</taxon>
        <taxon>Hexapoda</taxon>
        <taxon>Insecta</taxon>
        <taxon>Pterygota</taxon>
        <taxon>Neoptera</taxon>
        <taxon>Paraneoptera</taxon>
        <taxon>Hemiptera</taxon>
        <taxon>Heteroptera</taxon>
        <taxon>Panheteroptera</taxon>
        <taxon>Cimicomorpha</taxon>
        <taxon>Miridae</taxon>
        <taxon>Dicyphina</taxon>
        <taxon>Nesidiocoris</taxon>
    </lineage>
</organism>
<sequence>MPIPLGAREDRTVYFFRQSQVVTKSYSLPFPLIFSGPRSVAVKDAKYRSASSRCPGTE</sequence>
<dbReference type="EMBL" id="CADCXU010034735">
    <property type="protein sequence ID" value="CAB0019988.1"/>
    <property type="molecule type" value="Genomic_DNA"/>
</dbReference>
<reference evidence="1 2" key="1">
    <citation type="submission" date="2020-02" db="EMBL/GenBank/DDBJ databases">
        <authorList>
            <person name="Ferguson B K."/>
        </authorList>
    </citation>
    <scope>NUCLEOTIDE SEQUENCE [LARGE SCALE GENOMIC DNA]</scope>
</reference>
<name>A0A6H5HTE9_9HEMI</name>
<evidence type="ECO:0000313" key="2">
    <source>
        <dbReference type="Proteomes" id="UP000479000"/>
    </source>
</evidence>
<dbReference type="Proteomes" id="UP000479000">
    <property type="component" value="Unassembled WGS sequence"/>
</dbReference>
<proteinExistence type="predicted"/>
<gene>
    <name evidence="1" type="ORF">NTEN_LOCUS23612</name>
</gene>
<accession>A0A6H5HTE9</accession>
<evidence type="ECO:0000313" key="1">
    <source>
        <dbReference type="EMBL" id="CAB0019988.1"/>
    </source>
</evidence>
<keyword evidence="2" id="KW-1185">Reference proteome</keyword>
<feature type="non-terminal residue" evidence="1">
    <location>
        <position position="58"/>
    </location>
</feature>
<protein>
    <submittedName>
        <fullName evidence="1">Uncharacterized protein</fullName>
    </submittedName>
</protein>
<dbReference type="AlphaFoldDB" id="A0A6H5HTE9"/>